<dbReference type="EMBL" id="VYZN01000037">
    <property type="protein sequence ID" value="KAE9533057.1"/>
    <property type="molecule type" value="Genomic_DNA"/>
</dbReference>
<reference evidence="1 2" key="1">
    <citation type="submission" date="2019-08" db="EMBL/GenBank/DDBJ databases">
        <title>The genome of the soybean aphid Biotype 1, its phylome, world population structure and adaptation to the North American continent.</title>
        <authorList>
            <person name="Giordano R."/>
            <person name="Donthu R.K."/>
            <person name="Hernandez A.G."/>
            <person name="Wright C.L."/>
            <person name="Zimin A.V."/>
        </authorList>
    </citation>
    <scope>NUCLEOTIDE SEQUENCE [LARGE SCALE GENOMIC DNA]</scope>
    <source>
        <tissue evidence="1">Whole aphids</tissue>
    </source>
</reference>
<sequence>MRLAVYIDYKIENNNRTVLIKKLQHKVQMKLIISYILISGRSDHTGQHGCEFENREAGSVLVMSLQLGRNHQDVRVDVCYLENYYYNINERSLERAVYVEYYNVSKLDSLLLLYYYIVDFFMSPCLPPPRDHDEFWLKPPMDGFFGFLFLRPQALHTGSPLLFRLHRVVVFVEQLAQATPERLFPVCWNCSSIHDGPGLPVWKIAYCWVTCMLPSGGPRPTS</sequence>
<accession>A0A6G0TIV4</accession>
<name>A0A6G0TIV4_APHGL</name>
<proteinExistence type="predicted"/>
<dbReference type="AlphaFoldDB" id="A0A6G0TIV4"/>
<organism evidence="1 2">
    <name type="scientific">Aphis glycines</name>
    <name type="common">Soybean aphid</name>
    <dbReference type="NCBI Taxonomy" id="307491"/>
    <lineage>
        <taxon>Eukaryota</taxon>
        <taxon>Metazoa</taxon>
        <taxon>Ecdysozoa</taxon>
        <taxon>Arthropoda</taxon>
        <taxon>Hexapoda</taxon>
        <taxon>Insecta</taxon>
        <taxon>Pterygota</taxon>
        <taxon>Neoptera</taxon>
        <taxon>Paraneoptera</taxon>
        <taxon>Hemiptera</taxon>
        <taxon>Sternorrhyncha</taxon>
        <taxon>Aphidomorpha</taxon>
        <taxon>Aphidoidea</taxon>
        <taxon>Aphididae</taxon>
        <taxon>Aphidini</taxon>
        <taxon>Aphis</taxon>
        <taxon>Aphis</taxon>
    </lineage>
</organism>
<gene>
    <name evidence="1" type="ORF">AGLY_009485</name>
</gene>
<dbReference type="Proteomes" id="UP000475862">
    <property type="component" value="Unassembled WGS sequence"/>
</dbReference>
<comment type="caution">
    <text evidence="1">The sequence shown here is derived from an EMBL/GenBank/DDBJ whole genome shotgun (WGS) entry which is preliminary data.</text>
</comment>
<protein>
    <submittedName>
        <fullName evidence="1">Uncharacterized protein</fullName>
    </submittedName>
</protein>
<evidence type="ECO:0000313" key="2">
    <source>
        <dbReference type="Proteomes" id="UP000475862"/>
    </source>
</evidence>
<keyword evidence="2" id="KW-1185">Reference proteome</keyword>
<evidence type="ECO:0000313" key="1">
    <source>
        <dbReference type="EMBL" id="KAE9533057.1"/>
    </source>
</evidence>